<dbReference type="EMBL" id="ABJB010249545">
    <property type="status" value="NOT_ANNOTATED_CDS"/>
    <property type="molecule type" value="Genomic_DNA"/>
</dbReference>
<organism>
    <name type="scientific">Ixodes scapularis</name>
    <name type="common">Black-legged tick</name>
    <name type="synonym">Deer tick</name>
    <dbReference type="NCBI Taxonomy" id="6945"/>
    <lineage>
        <taxon>Eukaryota</taxon>
        <taxon>Metazoa</taxon>
        <taxon>Ecdysozoa</taxon>
        <taxon>Arthropoda</taxon>
        <taxon>Chelicerata</taxon>
        <taxon>Arachnida</taxon>
        <taxon>Acari</taxon>
        <taxon>Parasitiformes</taxon>
        <taxon>Ixodida</taxon>
        <taxon>Ixodoidea</taxon>
        <taxon>Ixodidae</taxon>
        <taxon>Ixodinae</taxon>
        <taxon>Ixodes</taxon>
    </lineage>
</organism>
<dbReference type="AlphaFoldDB" id="B7QHJ9"/>
<dbReference type="InParanoid" id="B7QHJ9"/>
<sequence>MRVAKSMTDSRAMGVPQDWIHWGRVYGLGVGCGDSYGSQNWSYGDWSSNDRCWTVAIAMPMTISGSMSEVAGVCDGQKPQKVCENLRGNAST</sequence>
<dbReference type="PaxDb" id="6945-B7QHJ9"/>
<dbReference type="VEuPathDB" id="VectorBase:ISCI023797"/>
<proteinExistence type="predicted"/>
<gene>
    <name evidence="1" type="ORF">IscW_ISCW023797</name>
</gene>
<protein>
    <submittedName>
        <fullName evidence="1 2">Uncharacterized protein</fullName>
    </submittedName>
</protein>
<reference evidence="2" key="2">
    <citation type="submission" date="2020-05" db="UniProtKB">
        <authorList>
            <consortium name="EnsemblMetazoa"/>
        </authorList>
    </citation>
    <scope>IDENTIFICATION</scope>
    <source>
        <strain evidence="2">wikel</strain>
    </source>
</reference>
<reference evidence="1 3" key="1">
    <citation type="submission" date="2008-03" db="EMBL/GenBank/DDBJ databases">
        <title>Annotation of Ixodes scapularis.</title>
        <authorList>
            <consortium name="Ixodes scapularis Genome Project Consortium"/>
            <person name="Caler E."/>
            <person name="Hannick L.I."/>
            <person name="Bidwell S."/>
            <person name="Joardar V."/>
            <person name="Thiagarajan M."/>
            <person name="Amedeo P."/>
            <person name="Galinsky K.J."/>
            <person name="Schobel S."/>
            <person name="Inman J."/>
            <person name="Hostetler J."/>
            <person name="Miller J."/>
            <person name="Hammond M."/>
            <person name="Megy K."/>
            <person name="Lawson D."/>
            <person name="Kodira C."/>
            <person name="Sutton G."/>
            <person name="Meyer J."/>
            <person name="Hill C.A."/>
            <person name="Birren B."/>
            <person name="Nene V."/>
            <person name="Collins F."/>
            <person name="Alarcon-Chaidez F."/>
            <person name="Wikel S."/>
            <person name="Strausberg R."/>
        </authorList>
    </citation>
    <scope>NUCLEOTIDE SEQUENCE [LARGE SCALE GENOMIC DNA]</scope>
    <source>
        <strain evidence="3">Wikel</strain>
        <strain evidence="1">Wikel colony</strain>
    </source>
</reference>
<dbReference type="VEuPathDB" id="VectorBase:ISCW023797"/>
<dbReference type="EnsemblMetazoa" id="ISCW023797-RA">
    <property type="protein sequence ID" value="ISCW023797-PA"/>
    <property type="gene ID" value="ISCW023797"/>
</dbReference>
<dbReference type="HOGENOM" id="CLU_2415740_0_0_1"/>
<name>B7QHJ9_IXOSC</name>
<evidence type="ECO:0000313" key="1">
    <source>
        <dbReference type="EMBL" id="EEC18321.1"/>
    </source>
</evidence>
<keyword evidence="3" id="KW-1185">Reference proteome</keyword>
<evidence type="ECO:0000313" key="3">
    <source>
        <dbReference type="Proteomes" id="UP000001555"/>
    </source>
</evidence>
<dbReference type="Proteomes" id="UP000001555">
    <property type="component" value="Unassembled WGS sequence"/>
</dbReference>
<evidence type="ECO:0000313" key="2">
    <source>
        <dbReference type="EnsemblMetazoa" id="ISCW023797-PA"/>
    </source>
</evidence>
<dbReference type="EMBL" id="DS940066">
    <property type="protein sequence ID" value="EEC18321.1"/>
    <property type="molecule type" value="Genomic_DNA"/>
</dbReference>
<accession>B7QHJ9</accession>